<evidence type="ECO:0000256" key="4">
    <source>
        <dbReference type="ARBA" id="ARBA00022448"/>
    </source>
</evidence>
<keyword evidence="9 13" id="KW-1133">Transmembrane helix</keyword>
<dbReference type="NCBIfam" id="NF009438">
    <property type="entry name" value="PRK12797.1"/>
    <property type="match status" value="1"/>
</dbReference>
<dbReference type="Proteomes" id="UP000037600">
    <property type="component" value="Unassembled WGS sequence"/>
</dbReference>
<protein>
    <recommendedName>
        <fullName evidence="3 13">Flagellar biosynthetic protein FliP</fullName>
    </recommendedName>
</protein>
<keyword evidence="15" id="KW-0282">Flagellum</keyword>
<keyword evidence="15" id="KW-0969">Cilium</keyword>
<keyword evidence="6 13" id="KW-0812">Transmembrane</keyword>
<reference evidence="15 16" key="1">
    <citation type="submission" date="2015-04" db="EMBL/GenBank/DDBJ databases">
        <title>Draft Genome Sequence of the Novel Agar-Digesting Marine Bacterium Q1.</title>
        <authorList>
            <person name="Li Y."/>
            <person name="Li D."/>
            <person name="Chen G."/>
            <person name="Du Z."/>
        </authorList>
    </citation>
    <scope>NUCLEOTIDE SEQUENCE [LARGE SCALE GENOMIC DNA]</scope>
    <source>
        <strain evidence="15 16">Q1</strain>
    </source>
</reference>
<evidence type="ECO:0000256" key="9">
    <source>
        <dbReference type="ARBA" id="ARBA00022989"/>
    </source>
</evidence>
<evidence type="ECO:0000313" key="15">
    <source>
        <dbReference type="EMBL" id="KMT64908.1"/>
    </source>
</evidence>
<dbReference type="PRINTS" id="PR00951">
    <property type="entry name" value="FLGBIOSNFLIP"/>
</dbReference>
<evidence type="ECO:0000256" key="12">
    <source>
        <dbReference type="ARBA" id="ARBA00023225"/>
    </source>
</evidence>
<keyword evidence="11" id="KW-0975">Bacterial flagellum</keyword>
<evidence type="ECO:0000256" key="13">
    <source>
        <dbReference type="RuleBase" id="RU362069"/>
    </source>
</evidence>
<evidence type="ECO:0000256" key="14">
    <source>
        <dbReference type="SAM" id="SignalP"/>
    </source>
</evidence>
<evidence type="ECO:0000256" key="2">
    <source>
        <dbReference type="ARBA" id="ARBA00006257"/>
    </source>
</evidence>
<dbReference type="Pfam" id="PF00813">
    <property type="entry name" value="FliP"/>
    <property type="match status" value="1"/>
</dbReference>
<gene>
    <name evidence="13" type="primary">fliP</name>
    <name evidence="15" type="ORF">XM47_11915</name>
</gene>
<dbReference type="GO" id="GO:0009306">
    <property type="term" value="P:protein secretion"/>
    <property type="evidence" value="ECO:0007669"/>
    <property type="project" value="UniProtKB-UniRule"/>
</dbReference>
<keyword evidence="12 13" id="KW-1006">Bacterial flagellum protein export</keyword>
<keyword evidence="15" id="KW-0966">Cell projection</keyword>
<keyword evidence="4 13" id="KW-0813">Transport</keyword>
<dbReference type="AlphaFoldDB" id="A0A0J8GW45"/>
<evidence type="ECO:0000256" key="1">
    <source>
        <dbReference type="ARBA" id="ARBA00003663"/>
    </source>
</evidence>
<evidence type="ECO:0000256" key="3">
    <source>
        <dbReference type="ARBA" id="ARBA00021714"/>
    </source>
</evidence>
<dbReference type="PANTHER" id="PTHR30587:SF0">
    <property type="entry name" value="FLAGELLAR BIOSYNTHETIC PROTEIN FLIP"/>
    <property type="match status" value="1"/>
</dbReference>
<evidence type="ECO:0000256" key="7">
    <source>
        <dbReference type="ARBA" id="ARBA00022795"/>
    </source>
</evidence>
<evidence type="ECO:0000313" key="16">
    <source>
        <dbReference type="Proteomes" id="UP000037600"/>
    </source>
</evidence>
<comment type="subcellular location">
    <subcellularLocation>
        <location evidence="13">Cell membrane</location>
        <topology evidence="13">Multi-pass membrane protein</topology>
    </subcellularLocation>
    <subcellularLocation>
        <location evidence="13">Bacterial flagellum basal body</location>
    </subcellularLocation>
</comment>
<evidence type="ECO:0000256" key="10">
    <source>
        <dbReference type="ARBA" id="ARBA00023136"/>
    </source>
</evidence>
<feature type="signal peptide" evidence="14">
    <location>
        <begin position="1"/>
        <end position="18"/>
    </location>
</feature>
<dbReference type="STRING" id="1513271.XM47_11915"/>
<dbReference type="PRINTS" id="PR01302">
    <property type="entry name" value="TYPE3IMPPROT"/>
</dbReference>
<dbReference type="NCBIfam" id="TIGR01103">
    <property type="entry name" value="fliP"/>
    <property type="match status" value="1"/>
</dbReference>
<dbReference type="EMBL" id="LAZL01000018">
    <property type="protein sequence ID" value="KMT64908.1"/>
    <property type="molecule type" value="Genomic_DNA"/>
</dbReference>
<dbReference type="GO" id="GO:0005886">
    <property type="term" value="C:plasma membrane"/>
    <property type="evidence" value="ECO:0007669"/>
    <property type="project" value="UniProtKB-SubCell"/>
</dbReference>
<name>A0A0J8GW45_9ALTE</name>
<comment type="function">
    <text evidence="1 13">Plays a role in the flagellum-specific transport system.</text>
</comment>
<keyword evidence="5 13" id="KW-1003">Cell membrane</keyword>
<dbReference type="InterPro" id="IPR005838">
    <property type="entry name" value="T3SS_IM_P"/>
</dbReference>
<dbReference type="PROSITE" id="PS01060">
    <property type="entry name" value="FLIP_1"/>
    <property type="match status" value="1"/>
</dbReference>
<feature type="transmembrane region" description="Helical" evidence="13">
    <location>
        <begin position="222"/>
        <end position="244"/>
    </location>
</feature>
<keyword evidence="8 13" id="KW-0653">Protein transport</keyword>
<dbReference type="InterPro" id="IPR005837">
    <property type="entry name" value="FliP"/>
</dbReference>
<evidence type="ECO:0000256" key="11">
    <source>
        <dbReference type="ARBA" id="ARBA00023143"/>
    </source>
</evidence>
<feature type="chain" id="PRO_5005299045" description="Flagellar biosynthetic protein FliP" evidence="14">
    <location>
        <begin position="19"/>
        <end position="246"/>
    </location>
</feature>
<comment type="caution">
    <text evidence="13">Lacks conserved residue(s) required for the propagation of feature annotation.</text>
</comment>
<feature type="transmembrane region" description="Helical" evidence="13">
    <location>
        <begin position="42"/>
        <end position="73"/>
    </location>
</feature>
<feature type="transmembrane region" description="Helical" evidence="13">
    <location>
        <begin position="184"/>
        <end position="210"/>
    </location>
</feature>
<comment type="similarity">
    <text evidence="2 13">Belongs to the FliP/MopC/SpaP family.</text>
</comment>
<accession>A0A0J8GW45</accession>
<comment type="caution">
    <text evidence="15">The sequence shown here is derived from an EMBL/GenBank/DDBJ whole genome shotgun (WGS) entry which is preliminary data.</text>
</comment>
<sequence length="246" mass="27028">MIRILLLALLCFSPSLFADTGIPAFTVADNADGGKDYTITLQVVALMTMLSFIPAVVIMMTSFTRIVIVLGILRQAIGLQQSPSNQVLVGISLFLTFFIMTPVLEEINSKAIQPYIEEQMTAKEAFNIAQFPLRAFMLQQTRVKDIATFAEIAGYENLDGPDDVPMRVLIPAFVTSELKTAFQIGFMLFIPFLILDLVVASVLMAMGMMMLSPMMVSLPFKLMLFVLVDGWNLTMGTLATSFGVGT</sequence>
<keyword evidence="10 13" id="KW-0472">Membrane</keyword>
<keyword evidence="16" id="KW-1185">Reference proteome</keyword>
<dbReference type="PANTHER" id="PTHR30587">
    <property type="entry name" value="FLAGELLAR BIOSYNTHETIC PROTEIN FLIP"/>
    <property type="match status" value="1"/>
</dbReference>
<dbReference type="OrthoDB" id="9805111at2"/>
<dbReference type="PATRIC" id="fig|1513271.3.peg.2427"/>
<keyword evidence="14" id="KW-0732">Signal</keyword>
<dbReference type="GO" id="GO:0044781">
    <property type="term" value="P:bacterial-type flagellum organization"/>
    <property type="evidence" value="ECO:0007669"/>
    <property type="project" value="UniProtKB-UniRule"/>
</dbReference>
<dbReference type="PROSITE" id="PS01061">
    <property type="entry name" value="FLIP_2"/>
    <property type="match status" value="1"/>
</dbReference>
<dbReference type="RefSeq" id="WP_048692754.1">
    <property type="nucleotide sequence ID" value="NZ_KQ130492.1"/>
</dbReference>
<organism evidence="15 16">
    <name type="scientific">Catenovulum maritimum</name>
    <dbReference type="NCBI Taxonomy" id="1513271"/>
    <lineage>
        <taxon>Bacteria</taxon>
        <taxon>Pseudomonadati</taxon>
        <taxon>Pseudomonadota</taxon>
        <taxon>Gammaproteobacteria</taxon>
        <taxon>Alteromonadales</taxon>
        <taxon>Alteromonadaceae</taxon>
        <taxon>Catenovulum</taxon>
    </lineage>
</organism>
<evidence type="ECO:0000256" key="6">
    <source>
        <dbReference type="ARBA" id="ARBA00022692"/>
    </source>
</evidence>
<proteinExistence type="inferred from homology"/>
<keyword evidence="7 13" id="KW-1005">Bacterial flagellum biogenesis</keyword>
<dbReference type="GO" id="GO:0009425">
    <property type="term" value="C:bacterial-type flagellum basal body"/>
    <property type="evidence" value="ECO:0007669"/>
    <property type="project" value="UniProtKB-SubCell"/>
</dbReference>
<evidence type="ECO:0000256" key="5">
    <source>
        <dbReference type="ARBA" id="ARBA00022475"/>
    </source>
</evidence>
<evidence type="ECO:0000256" key="8">
    <source>
        <dbReference type="ARBA" id="ARBA00022927"/>
    </source>
</evidence>